<dbReference type="AlphaFoldDB" id="A0A1J4NVG9"/>
<proteinExistence type="predicted"/>
<dbReference type="Proteomes" id="UP000034196">
    <property type="component" value="Unassembled WGS sequence"/>
</dbReference>
<dbReference type="OrthoDB" id="4323652at2"/>
<dbReference type="InterPro" id="IPR007278">
    <property type="entry name" value="DUF397"/>
</dbReference>
<dbReference type="EMBL" id="LAVA02000061">
    <property type="protein sequence ID" value="OIJ65221.1"/>
    <property type="molecule type" value="Genomic_DNA"/>
</dbReference>
<evidence type="ECO:0000313" key="3">
    <source>
        <dbReference type="Proteomes" id="UP000034196"/>
    </source>
</evidence>
<dbReference type="RefSeq" id="WP_046584090.1">
    <property type="nucleotide sequence ID" value="NZ_LAVA02000061.1"/>
</dbReference>
<organism evidence="2 3">
    <name type="scientific">Streptomyces mangrovisoli</name>
    <dbReference type="NCBI Taxonomy" id="1428628"/>
    <lineage>
        <taxon>Bacteria</taxon>
        <taxon>Bacillati</taxon>
        <taxon>Actinomycetota</taxon>
        <taxon>Actinomycetes</taxon>
        <taxon>Kitasatosporales</taxon>
        <taxon>Streptomycetaceae</taxon>
        <taxon>Streptomyces</taxon>
    </lineage>
</organism>
<evidence type="ECO:0000313" key="2">
    <source>
        <dbReference type="EMBL" id="OIJ65221.1"/>
    </source>
</evidence>
<evidence type="ECO:0000259" key="1">
    <source>
        <dbReference type="Pfam" id="PF04149"/>
    </source>
</evidence>
<dbReference type="Pfam" id="PF04149">
    <property type="entry name" value="DUF397"/>
    <property type="match status" value="1"/>
</dbReference>
<gene>
    <name evidence="2" type="ORF">WN71_024655</name>
</gene>
<comment type="caution">
    <text evidence="2">The sequence shown here is derived from an EMBL/GenBank/DDBJ whole genome shotgun (WGS) entry which is preliminary data.</text>
</comment>
<dbReference type="STRING" id="1428628.WN71_024655"/>
<name>A0A1J4NVG9_9ACTN</name>
<protein>
    <recommendedName>
        <fullName evidence="1">DUF397 domain-containing protein</fullName>
    </recommendedName>
</protein>
<keyword evidence="3" id="KW-1185">Reference proteome</keyword>
<feature type="domain" description="DUF397" evidence="1">
    <location>
        <begin position="12"/>
        <end position="61"/>
    </location>
</feature>
<reference evidence="2" key="1">
    <citation type="submission" date="2016-10" db="EMBL/GenBank/DDBJ databases">
        <title>Genome sequence of Streptomyces mangrovisoli MUSC 149.</title>
        <authorList>
            <person name="Lee L.-H."/>
            <person name="Ser H.-L."/>
        </authorList>
    </citation>
    <scope>NUCLEOTIDE SEQUENCE [LARGE SCALE GENOMIC DNA]</scope>
    <source>
        <strain evidence="2">MUSC 149</strain>
    </source>
</reference>
<sequence>MPVGRHPLPRTVWFKSSYSGGNTTECLEAAVVEAGVLIRDSKKARGARIAVSSEAWATFLARSVK</sequence>
<accession>A0A1J4NVG9</accession>